<reference evidence="7" key="2">
    <citation type="submission" date="2025-08" db="UniProtKB">
        <authorList>
            <consortium name="Ensembl"/>
        </authorList>
    </citation>
    <scope>IDENTIFICATION</scope>
</reference>
<keyword evidence="2" id="KW-0416">Keratin</keyword>
<dbReference type="Pfam" id="PF00038">
    <property type="entry name" value="Filament"/>
    <property type="match status" value="1"/>
</dbReference>
<reference evidence="8" key="1">
    <citation type="submission" date="2011-03" db="EMBL/GenBank/DDBJ databases">
        <title>Version 3 of the genome sequence of Otolemur garnettii (Bushbaby).</title>
        <authorList>
            <consortium name="The Broad Institute Genome Sequencing Platform"/>
            <person name="Di Palma F."/>
            <person name="Johnson J."/>
            <person name="Lander E.S."/>
            <person name="Lindblad-Toh K."/>
            <person name="Jaffe D.B."/>
            <person name="Gnerre S."/>
            <person name="MacCallum I."/>
            <person name="Przybylski D."/>
            <person name="Ribeiro F.J."/>
            <person name="Burton J.N."/>
            <person name="Walker B.J."/>
            <person name="Sharpe T."/>
            <person name="Hall G."/>
        </authorList>
    </citation>
    <scope>NUCLEOTIDE SEQUENCE [LARGE SCALE GENOMIC DNA]</scope>
</reference>
<evidence type="ECO:0000256" key="5">
    <source>
        <dbReference type="SAM" id="Coils"/>
    </source>
</evidence>
<keyword evidence="3" id="KW-0403">Intermediate filament</keyword>
<dbReference type="SUPFAM" id="SSF64593">
    <property type="entry name" value="Intermediate filament protein, coiled coil region"/>
    <property type="match status" value="1"/>
</dbReference>
<evidence type="ECO:0000256" key="4">
    <source>
        <dbReference type="ARBA" id="ARBA00023054"/>
    </source>
</evidence>
<feature type="coiled-coil region" evidence="5">
    <location>
        <begin position="119"/>
        <end position="153"/>
    </location>
</feature>
<dbReference type="EMBL" id="AAQR03085650">
    <property type="status" value="NOT_ANNOTATED_CDS"/>
    <property type="molecule type" value="Genomic_DNA"/>
</dbReference>
<dbReference type="GO" id="GO:0005198">
    <property type="term" value="F:structural molecule activity"/>
    <property type="evidence" value="ECO:0007669"/>
    <property type="project" value="InterPro"/>
</dbReference>
<reference evidence="7" key="3">
    <citation type="submission" date="2025-09" db="UniProtKB">
        <authorList>
            <consortium name="Ensembl"/>
        </authorList>
    </citation>
    <scope>IDENTIFICATION</scope>
</reference>
<organism evidence="7 8">
    <name type="scientific">Otolemur garnettii</name>
    <name type="common">Small-eared galago</name>
    <name type="synonym">Garnett's greater bushbaby</name>
    <dbReference type="NCBI Taxonomy" id="30611"/>
    <lineage>
        <taxon>Eukaryota</taxon>
        <taxon>Metazoa</taxon>
        <taxon>Chordata</taxon>
        <taxon>Craniata</taxon>
        <taxon>Vertebrata</taxon>
        <taxon>Euteleostomi</taxon>
        <taxon>Mammalia</taxon>
        <taxon>Eutheria</taxon>
        <taxon>Euarchontoglires</taxon>
        <taxon>Primates</taxon>
        <taxon>Strepsirrhini</taxon>
        <taxon>Lorisiformes</taxon>
        <taxon>Galagidae</taxon>
        <taxon>Otolemur</taxon>
    </lineage>
</organism>
<dbReference type="PANTHER" id="PTHR23239">
    <property type="entry name" value="INTERMEDIATE FILAMENT"/>
    <property type="match status" value="1"/>
</dbReference>
<dbReference type="PRINTS" id="PR01248">
    <property type="entry name" value="TYPE1KERATIN"/>
</dbReference>
<dbReference type="HOGENOM" id="CLU_012560_1_1_1"/>
<sequence>MSSCFISSTVEYPLIKTCVRAHPSSVLSSPLQIIMSFNTSFHHLLQQLLVPGLSPHTQLQCAAASSAASIYAGVGGSHSWISESLSTSFWGGWGSRGLATGMARGLAGIGGIQMKKETMKELNHHLASYLDRVKNLETHNQRLESKIWEHLEKKRPQVRDWAHYFKTIKDLRVQIFANSVDNTRILLLTDNAHLAADDFRVKYEPELAMSQSVKSDSHGFCKVFDDTDVTQLQLDTEIKALKEELLFMKNHEEEVKGL</sequence>
<dbReference type="InterPro" id="IPR002957">
    <property type="entry name" value="Keratin_I"/>
</dbReference>
<dbReference type="PROSITE" id="PS51842">
    <property type="entry name" value="IF_ROD_2"/>
    <property type="match status" value="1"/>
</dbReference>
<dbReference type="SMART" id="SM01391">
    <property type="entry name" value="Filament"/>
    <property type="match status" value="1"/>
</dbReference>
<dbReference type="InterPro" id="IPR039008">
    <property type="entry name" value="IF_rod_dom"/>
</dbReference>
<feature type="domain" description="IF rod" evidence="6">
    <location>
        <begin position="115"/>
        <end position="258"/>
    </location>
</feature>
<evidence type="ECO:0000256" key="2">
    <source>
        <dbReference type="ARBA" id="ARBA00022744"/>
    </source>
</evidence>
<proteinExistence type="predicted"/>
<evidence type="ECO:0000313" key="8">
    <source>
        <dbReference type="Proteomes" id="UP000005225"/>
    </source>
</evidence>
<protein>
    <recommendedName>
        <fullName evidence="6">IF rod domain-containing protein</fullName>
    </recommendedName>
</protein>
<name>H0XSG2_OTOGA</name>
<evidence type="ECO:0000313" key="7">
    <source>
        <dbReference type="Ensembl" id="ENSOGAP00000019054.1"/>
    </source>
</evidence>
<dbReference type="Ensembl" id="ENSOGAT00000029250.1">
    <property type="protein sequence ID" value="ENSOGAP00000019054.1"/>
    <property type="gene ID" value="ENSOGAG00000026297.1"/>
</dbReference>
<dbReference type="PANTHER" id="PTHR23239:SF349">
    <property type="entry name" value="KERATIN, TYPE I CYTOSKELETAL 18"/>
    <property type="match status" value="1"/>
</dbReference>
<dbReference type="GO" id="GO:0045104">
    <property type="term" value="P:intermediate filament cytoskeleton organization"/>
    <property type="evidence" value="ECO:0007669"/>
    <property type="project" value="TreeGrafter"/>
</dbReference>
<dbReference type="STRING" id="30611.ENSOGAP00000019054"/>
<evidence type="ECO:0000256" key="1">
    <source>
        <dbReference type="ARBA" id="ARBA00022553"/>
    </source>
</evidence>
<evidence type="ECO:0000259" key="6">
    <source>
        <dbReference type="PROSITE" id="PS51842"/>
    </source>
</evidence>
<dbReference type="AlphaFoldDB" id="H0XSG2"/>
<dbReference type="InParanoid" id="H0XSG2"/>
<accession>H0XSG2</accession>
<evidence type="ECO:0000256" key="3">
    <source>
        <dbReference type="ARBA" id="ARBA00022754"/>
    </source>
</evidence>
<dbReference type="Proteomes" id="UP000005225">
    <property type="component" value="Unassembled WGS sequence"/>
</dbReference>
<dbReference type="GO" id="GO:0045095">
    <property type="term" value="C:keratin filament"/>
    <property type="evidence" value="ECO:0007669"/>
    <property type="project" value="TreeGrafter"/>
</dbReference>
<dbReference type="eggNOG" id="ENOG502QUS8">
    <property type="taxonomic scope" value="Eukaryota"/>
</dbReference>
<keyword evidence="4 5" id="KW-0175">Coiled coil</keyword>
<dbReference type="GeneTree" id="ENSGT00940000153309"/>
<dbReference type="Gene3D" id="1.20.5.1160">
    <property type="entry name" value="Vasodilator-stimulated phosphoprotein"/>
    <property type="match status" value="1"/>
</dbReference>
<keyword evidence="1" id="KW-0597">Phosphoprotein</keyword>
<keyword evidence="8" id="KW-1185">Reference proteome</keyword>